<dbReference type="PANTHER" id="PTHR10792">
    <property type="entry name" value="60S RIBOSOMAL PROTEIN L24"/>
    <property type="match status" value="1"/>
</dbReference>
<dbReference type="InterPro" id="IPR038630">
    <property type="entry name" value="L24e/L24_sf"/>
</dbReference>
<dbReference type="InterPro" id="IPR056366">
    <property type="entry name" value="Ribosomal_eL24"/>
</dbReference>
<evidence type="ECO:0000256" key="7">
    <source>
        <dbReference type="ARBA" id="ARBA00023274"/>
    </source>
</evidence>
<dbReference type="InterPro" id="IPR000988">
    <property type="entry name" value="Ribosomal_eL24-rel_N"/>
</dbReference>
<keyword evidence="5" id="KW-0694">RNA-binding</keyword>
<organism evidence="9">
    <name type="scientific">hydrocarbon metagenome</name>
    <dbReference type="NCBI Taxonomy" id="938273"/>
    <lineage>
        <taxon>unclassified sequences</taxon>
        <taxon>metagenomes</taxon>
        <taxon>ecological metagenomes</taxon>
    </lineage>
</organism>
<feature type="domain" description="TRASH" evidence="8">
    <location>
        <begin position="10"/>
        <end position="48"/>
    </location>
</feature>
<keyword evidence="3" id="KW-0699">rRNA-binding</keyword>
<dbReference type="InterPro" id="IPR011017">
    <property type="entry name" value="TRASH_dom"/>
</dbReference>
<dbReference type="Gene3D" id="2.30.170.20">
    <property type="entry name" value="Ribosomal protein L24e"/>
    <property type="match status" value="1"/>
</dbReference>
<dbReference type="CDD" id="cd00472">
    <property type="entry name" value="Ribosomal_L24e_L24"/>
    <property type="match status" value="1"/>
</dbReference>
<dbReference type="GO" id="GO:0005840">
    <property type="term" value="C:ribosome"/>
    <property type="evidence" value="ECO:0007669"/>
    <property type="project" value="UniProtKB-KW"/>
</dbReference>
<dbReference type="SUPFAM" id="SSF57716">
    <property type="entry name" value="Glucocorticoid receptor-like (DNA-binding domain)"/>
    <property type="match status" value="1"/>
</dbReference>
<dbReference type="PANTHER" id="PTHR10792:SF1">
    <property type="entry name" value="RIBOSOMAL PROTEIN L24"/>
    <property type="match status" value="1"/>
</dbReference>
<dbReference type="FunFam" id="2.30.170.20:FF:000001">
    <property type="entry name" value="probable ribosome biogenesis protein RLP24"/>
    <property type="match status" value="1"/>
</dbReference>
<protein>
    <submittedName>
        <fullName evidence="9">Lsu ribosomal protein l24e</fullName>
    </submittedName>
</protein>
<dbReference type="GO" id="GO:0019843">
    <property type="term" value="F:rRNA binding"/>
    <property type="evidence" value="ECO:0007669"/>
    <property type="project" value="UniProtKB-KW"/>
</dbReference>
<dbReference type="HAMAP" id="MF_00773">
    <property type="entry name" value="Ribosomal_eL24"/>
    <property type="match status" value="1"/>
</dbReference>
<evidence type="ECO:0000259" key="8">
    <source>
        <dbReference type="SMART" id="SM00746"/>
    </source>
</evidence>
<keyword evidence="4" id="KW-0862">Zinc</keyword>
<dbReference type="SMART" id="SM00746">
    <property type="entry name" value="TRASH"/>
    <property type="match status" value="1"/>
</dbReference>
<comment type="caution">
    <text evidence="9">The sequence shown here is derived from an EMBL/GenBank/DDBJ whole genome shotgun (WGS) entry which is preliminary data.</text>
</comment>
<dbReference type="AlphaFoldDB" id="A0A0W8F1P0"/>
<dbReference type="NCBIfam" id="NF034186">
    <property type="entry name" value="PRK14891.1-1"/>
    <property type="match status" value="1"/>
</dbReference>
<evidence type="ECO:0000256" key="2">
    <source>
        <dbReference type="ARBA" id="ARBA00022723"/>
    </source>
</evidence>
<dbReference type="Pfam" id="PF01246">
    <property type="entry name" value="Ribosomal_L24e"/>
    <property type="match status" value="1"/>
</dbReference>
<reference evidence="9" key="1">
    <citation type="journal article" date="2015" name="Proc. Natl. Acad. Sci. U.S.A.">
        <title>Networks of energetic and metabolic interactions define dynamics in microbial communities.</title>
        <authorList>
            <person name="Embree M."/>
            <person name="Liu J.K."/>
            <person name="Al-Bassam M.M."/>
            <person name="Zengler K."/>
        </authorList>
    </citation>
    <scope>NUCLEOTIDE SEQUENCE</scope>
</reference>
<dbReference type="EMBL" id="LNQE01001620">
    <property type="protein sequence ID" value="KUG14764.1"/>
    <property type="molecule type" value="Genomic_DNA"/>
</dbReference>
<evidence type="ECO:0000256" key="5">
    <source>
        <dbReference type="ARBA" id="ARBA00022884"/>
    </source>
</evidence>
<gene>
    <name evidence="9" type="ORF">ASZ90_015575</name>
</gene>
<evidence type="ECO:0000313" key="9">
    <source>
        <dbReference type="EMBL" id="KUG14764.1"/>
    </source>
</evidence>
<sequence length="66" mass="7597">MKKMLEQRTCSFCGEAIEPGTGKMFVRKDSTLFFFCSSKCQNNFRLGRTPRRVTWTKAGRKALGKE</sequence>
<keyword evidence="2" id="KW-0479">Metal-binding</keyword>
<keyword evidence="7" id="KW-0687">Ribonucleoprotein</keyword>
<dbReference type="InterPro" id="IPR023442">
    <property type="entry name" value="Ribosomal_eL24_CS"/>
</dbReference>
<name>A0A0W8F1P0_9ZZZZ</name>
<dbReference type="GO" id="GO:0003735">
    <property type="term" value="F:structural constituent of ribosome"/>
    <property type="evidence" value="ECO:0007669"/>
    <property type="project" value="InterPro"/>
</dbReference>
<evidence type="ECO:0000256" key="1">
    <source>
        <dbReference type="ARBA" id="ARBA00005647"/>
    </source>
</evidence>
<proteinExistence type="inferred from homology"/>
<accession>A0A0W8F1P0</accession>
<dbReference type="InterPro" id="IPR055345">
    <property type="entry name" value="Ribosomal_eL24-rel_arc"/>
</dbReference>
<dbReference type="GO" id="GO:1990904">
    <property type="term" value="C:ribonucleoprotein complex"/>
    <property type="evidence" value="ECO:0007669"/>
    <property type="project" value="UniProtKB-KW"/>
</dbReference>
<dbReference type="GO" id="GO:0046872">
    <property type="term" value="F:metal ion binding"/>
    <property type="evidence" value="ECO:0007669"/>
    <property type="project" value="UniProtKB-KW"/>
</dbReference>
<dbReference type="PROSITE" id="PS01073">
    <property type="entry name" value="RIBOSOMAL_L24E"/>
    <property type="match status" value="1"/>
</dbReference>
<keyword evidence="6 9" id="KW-0689">Ribosomal protein</keyword>
<evidence type="ECO:0000256" key="6">
    <source>
        <dbReference type="ARBA" id="ARBA00022980"/>
    </source>
</evidence>
<evidence type="ECO:0000256" key="4">
    <source>
        <dbReference type="ARBA" id="ARBA00022833"/>
    </source>
</evidence>
<comment type="similarity">
    <text evidence="1">Belongs to the eukaryotic ribosomal protein eL24 family.</text>
</comment>
<evidence type="ECO:0000256" key="3">
    <source>
        <dbReference type="ARBA" id="ARBA00022730"/>
    </source>
</evidence>